<feature type="transmembrane region" description="Helical" evidence="2">
    <location>
        <begin position="37"/>
        <end position="59"/>
    </location>
</feature>
<proteinExistence type="predicted"/>
<keyword evidence="2" id="KW-0812">Transmembrane</keyword>
<dbReference type="InterPro" id="IPR036365">
    <property type="entry name" value="PGBD-like_sf"/>
</dbReference>
<name>A0AAD1AED0_9MICO</name>
<reference evidence="4 5" key="1">
    <citation type="submission" date="2018-03" db="EMBL/GenBank/DDBJ databases">
        <title>Bacteriophage NCPPB3778 and a type I-E CRISPR drive the evolution of the US Biological Select Agent, Rathayibacter toxicus.</title>
        <authorList>
            <person name="Davis E.W.II."/>
            <person name="Tabima J.F."/>
            <person name="Weisberg A.J."/>
            <person name="Dantas Lopes L."/>
            <person name="Wiseman M.S."/>
            <person name="Wiseman M.S."/>
            <person name="Pupko T."/>
            <person name="Belcher M.S."/>
            <person name="Sechler A.J."/>
            <person name="Tancos M.A."/>
            <person name="Schroeder B.K."/>
            <person name="Murray T.D."/>
            <person name="Luster D.G."/>
            <person name="Schneider W.L."/>
            <person name="Rogers E."/>
            <person name="Andreote F.D."/>
            <person name="Grunwald N.J."/>
            <person name="Putnam M.L."/>
            <person name="Chang J.H."/>
        </authorList>
    </citation>
    <scope>NUCLEOTIDE SEQUENCE [LARGE SCALE GENOMIC DNA]</scope>
    <source>
        <strain evidence="4 5">NCCPB 2253</strain>
    </source>
</reference>
<evidence type="ECO:0000313" key="4">
    <source>
        <dbReference type="EMBL" id="AZZ56673.1"/>
    </source>
</evidence>
<dbReference type="Pfam" id="PF01471">
    <property type="entry name" value="PG_binding_1"/>
    <property type="match status" value="1"/>
</dbReference>
<evidence type="ECO:0000256" key="2">
    <source>
        <dbReference type="SAM" id="Phobius"/>
    </source>
</evidence>
<feature type="compositionally biased region" description="Low complexity" evidence="1">
    <location>
        <begin position="292"/>
        <end position="305"/>
    </location>
</feature>
<dbReference type="KEGG" id="ria:C7V51_12895"/>
<keyword evidence="2" id="KW-0472">Membrane</keyword>
<dbReference type="Proteomes" id="UP000283946">
    <property type="component" value="Chromosome"/>
</dbReference>
<evidence type="ECO:0000313" key="5">
    <source>
        <dbReference type="Proteomes" id="UP000283946"/>
    </source>
</evidence>
<protein>
    <submittedName>
        <fullName evidence="4">Peptidoglycan-binding protein</fullName>
    </submittedName>
</protein>
<dbReference type="InterPro" id="IPR036366">
    <property type="entry name" value="PGBDSf"/>
</dbReference>
<evidence type="ECO:0000256" key="1">
    <source>
        <dbReference type="SAM" id="MobiDB-lite"/>
    </source>
</evidence>
<accession>A0AAD1AED0</accession>
<gene>
    <name evidence="4" type="ORF">C7V51_12895</name>
</gene>
<dbReference type="InterPro" id="IPR002477">
    <property type="entry name" value="Peptidoglycan-bd-like"/>
</dbReference>
<dbReference type="Gene3D" id="1.10.101.10">
    <property type="entry name" value="PGBD-like superfamily/PGBD"/>
    <property type="match status" value="1"/>
</dbReference>
<dbReference type="EMBL" id="CP028130">
    <property type="protein sequence ID" value="AZZ56673.1"/>
    <property type="molecule type" value="Genomic_DNA"/>
</dbReference>
<keyword evidence="2" id="KW-1133">Transmembrane helix</keyword>
<feature type="domain" description="Peptidoglycan binding-like" evidence="3">
    <location>
        <begin position="153"/>
        <end position="200"/>
    </location>
</feature>
<organism evidence="4 5">
    <name type="scientific">Rathayibacter iranicus</name>
    <dbReference type="NCBI Taxonomy" id="59737"/>
    <lineage>
        <taxon>Bacteria</taxon>
        <taxon>Bacillati</taxon>
        <taxon>Actinomycetota</taxon>
        <taxon>Actinomycetes</taxon>
        <taxon>Micrococcales</taxon>
        <taxon>Microbacteriaceae</taxon>
        <taxon>Rathayibacter</taxon>
    </lineage>
</organism>
<evidence type="ECO:0000259" key="3">
    <source>
        <dbReference type="Pfam" id="PF01471"/>
    </source>
</evidence>
<sequence length="401" mass="40681">MGQRRHGGALEDRHDVDVRLPLVRGRNQPVTAHPRRLIAGIAGVLVLAVVVGIVLWAPWSAQTADTASASQPVGRTVQVTTGTVSKTSTEKGTLRYPVVKSITSKSSGTLTAIPDVGATIGRGDTLYEVDTVPTVLLIGTAPVWRDLSVGAKGKDVLQLEENLSALGYFSRVPDEEFLEPTAEAVRKWQKALKVPETGEVAQTAIAVAPDAVRVGSTPLAVEAPVGAGTTVLTLTASAPSVKVSLPLTEQNLAATGAAVSITMPDGSAAPGTITSVGQAQAAGGQSSGQGGSSSSSDGSQDDSAANRVVPVEISLADPSVAGGTQEAAVQVAFVGERHENVLTVPVDALLAHPGGGYDLDVFDEGSAHHRLSVTLGLVADGIAEISGDGLREGLTVGAAGS</sequence>
<dbReference type="AlphaFoldDB" id="A0AAD1AED0"/>
<feature type="region of interest" description="Disordered" evidence="1">
    <location>
        <begin position="270"/>
        <end position="305"/>
    </location>
</feature>
<dbReference type="SUPFAM" id="SSF47090">
    <property type="entry name" value="PGBD-like"/>
    <property type="match status" value="1"/>
</dbReference>
<dbReference type="Gene3D" id="2.40.420.20">
    <property type="match status" value="1"/>
</dbReference>